<evidence type="ECO:0000313" key="5">
    <source>
        <dbReference type="Proteomes" id="UP000774130"/>
    </source>
</evidence>
<dbReference type="RefSeq" id="WP_218327185.1">
    <property type="nucleotide sequence ID" value="NZ_JAHUZB010000007.1"/>
</dbReference>
<feature type="transmembrane region" description="Helical" evidence="3">
    <location>
        <begin position="117"/>
        <end position="134"/>
    </location>
</feature>
<gene>
    <name evidence="4" type="ORF">KUA55_14910</name>
</gene>
<evidence type="ECO:0000256" key="2">
    <source>
        <dbReference type="RuleBase" id="RU003750"/>
    </source>
</evidence>
<sequence>MKNLPNILTISRIILTIPLFGLPFFSVTWLILYYLCGLTDMVDGWMARRFDFISEKGAILDSLADFIFVCSLLLMVITQALFPINFLLFLLPTFFVKILSLLIGFYKFKTLAFLHTYLNKLMGLTIFMLFPFSLKYATIFYSLALLSVVPAIEELFILIKSKKLDLNSKSIFQKENKI</sequence>
<comment type="caution">
    <text evidence="4">The sequence shown here is derived from an EMBL/GenBank/DDBJ whole genome shotgun (WGS) entry which is preliminary data.</text>
</comment>
<feature type="transmembrane region" description="Helical" evidence="3">
    <location>
        <begin position="140"/>
        <end position="159"/>
    </location>
</feature>
<feature type="transmembrane region" description="Helical" evidence="3">
    <location>
        <begin position="84"/>
        <end position="105"/>
    </location>
</feature>
<dbReference type="Pfam" id="PF01066">
    <property type="entry name" value="CDP-OH_P_transf"/>
    <property type="match status" value="1"/>
</dbReference>
<keyword evidence="2" id="KW-0808">Transferase</keyword>
<name>A0ABS6TG91_9ENTE</name>
<evidence type="ECO:0000313" key="4">
    <source>
        <dbReference type="EMBL" id="MBV7391969.1"/>
    </source>
</evidence>
<dbReference type="InterPro" id="IPR048254">
    <property type="entry name" value="CDP_ALCOHOL_P_TRANSF_CS"/>
</dbReference>
<proteinExistence type="inferred from homology"/>
<feature type="transmembrane region" description="Helical" evidence="3">
    <location>
        <begin position="12"/>
        <end position="36"/>
    </location>
</feature>
<reference evidence="4 5" key="1">
    <citation type="submission" date="2021-06" db="EMBL/GenBank/DDBJ databases">
        <title>Enterococcus alishanensis sp. nov., a novel lactic acid bacterium isolated from fresh coffee beans.</title>
        <authorList>
            <person name="Chen Y.-S."/>
        </authorList>
    </citation>
    <scope>NUCLEOTIDE SEQUENCE [LARGE SCALE GENOMIC DNA]</scope>
    <source>
        <strain evidence="4 5">ALS3</strain>
    </source>
</reference>
<organism evidence="4 5">
    <name type="scientific">Enterococcus alishanensis</name>
    <dbReference type="NCBI Taxonomy" id="1303817"/>
    <lineage>
        <taxon>Bacteria</taxon>
        <taxon>Bacillati</taxon>
        <taxon>Bacillota</taxon>
        <taxon>Bacilli</taxon>
        <taxon>Lactobacillales</taxon>
        <taxon>Enterococcaceae</taxon>
        <taxon>Enterococcus</taxon>
    </lineage>
</organism>
<keyword evidence="3" id="KW-1133">Transmembrane helix</keyword>
<feature type="transmembrane region" description="Helical" evidence="3">
    <location>
        <begin position="57"/>
        <end position="78"/>
    </location>
</feature>
<keyword evidence="3" id="KW-0472">Membrane</keyword>
<keyword evidence="3" id="KW-0812">Transmembrane</keyword>
<evidence type="ECO:0000256" key="1">
    <source>
        <dbReference type="ARBA" id="ARBA00010441"/>
    </source>
</evidence>
<dbReference type="PANTHER" id="PTHR14269:SF11">
    <property type="entry name" value="CDP-DIACYLGLYCEROL--GLYCEROL-3-PHOSPHATE 3-PHOSPHATIDYLTRANSFERASE"/>
    <property type="match status" value="1"/>
</dbReference>
<dbReference type="InterPro" id="IPR000462">
    <property type="entry name" value="CDP-OH_P_trans"/>
</dbReference>
<protein>
    <submittedName>
        <fullName evidence="4">CDP-alcohol phosphatidyltransferase family protein</fullName>
    </submittedName>
</protein>
<dbReference type="PANTHER" id="PTHR14269">
    <property type="entry name" value="CDP-DIACYLGLYCEROL--GLYCEROL-3-PHOSPHATE 3-PHOSPHATIDYLTRANSFERASE-RELATED"/>
    <property type="match status" value="1"/>
</dbReference>
<dbReference type="PROSITE" id="PS00379">
    <property type="entry name" value="CDP_ALCOHOL_P_TRANSF"/>
    <property type="match status" value="1"/>
</dbReference>
<dbReference type="EMBL" id="JAHUZB010000007">
    <property type="protein sequence ID" value="MBV7391969.1"/>
    <property type="molecule type" value="Genomic_DNA"/>
</dbReference>
<accession>A0ABS6TG91</accession>
<evidence type="ECO:0000256" key="3">
    <source>
        <dbReference type="SAM" id="Phobius"/>
    </source>
</evidence>
<keyword evidence="5" id="KW-1185">Reference proteome</keyword>
<comment type="similarity">
    <text evidence="1 2">Belongs to the CDP-alcohol phosphatidyltransferase class-I family.</text>
</comment>
<dbReference type="InterPro" id="IPR050324">
    <property type="entry name" value="CDP-alcohol_PTase-I"/>
</dbReference>
<dbReference type="Proteomes" id="UP000774130">
    <property type="component" value="Unassembled WGS sequence"/>
</dbReference>